<dbReference type="EC" id="2.3.2.27" evidence="2"/>
<dbReference type="InterPro" id="IPR001841">
    <property type="entry name" value="Znf_RING"/>
</dbReference>
<dbReference type="PROSITE" id="PS50089">
    <property type="entry name" value="ZF_RING_2"/>
    <property type="match status" value="1"/>
</dbReference>
<keyword evidence="12" id="KW-1185">Reference proteome</keyword>
<evidence type="ECO:0000256" key="6">
    <source>
        <dbReference type="ARBA" id="ARBA00022786"/>
    </source>
</evidence>
<organism evidence="11 12">
    <name type="scientific">Platanthera guangdongensis</name>
    <dbReference type="NCBI Taxonomy" id="2320717"/>
    <lineage>
        <taxon>Eukaryota</taxon>
        <taxon>Viridiplantae</taxon>
        <taxon>Streptophyta</taxon>
        <taxon>Embryophyta</taxon>
        <taxon>Tracheophyta</taxon>
        <taxon>Spermatophyta</taxon>
        <taxon>Magnoliopsida</taxon>
        <taxon>Liliopsida</taxon>
        <taxon>Asparagales</taxon>
        <taxon>Orchidaceae</taxon>
        <taxon>Orchidoideae</taxon>
        <taxon>Orchideae</taxon>
        <taxon>Orchidinae</taxon>
        <taxon>Platanthera</taxon>
    </lineage>
</organism>
<dbReference type="Pfam" id="PF13639">
    <property type="entry name" value="zf-RING_2"/>
    <property type="match status" value="1"/>
</dbReference>
<dbReference type="SUPFAM" id="SSF57850">
    <property type="entry name" value="RING/U-box"/>
    <property type="match status" value="1"/>
</dbReference>
<dbReference type="Gene3D" id="3.30.40.10">
    <property type="entry name" value="Zinc/RING finger domain, C3HC4 (zinc finger)"/>
    <property type="match status" value="1"/>
</dbReference>
<dbReference type="Proteomes" id="UP001412067">
    <property type="component" value="Unassembled WGS sequence"/>
</dbReference>
<dbReference type="InterPro" id="IPR039525">
    <property type="entry name" value="RNF126-like_zinc-ribbon"/>
</dbReference>
<protein>
    <recommendedName>
        <fullName evidence="2">RING-type E3 ubiquitin transferase</fullName>
        <ecNumber evidence="2">2.3.2.27</ecNumber>
    </recommendedName>
</protein>
<feature type="compositionally biased region" description="Polar residues" evidence="9">
    <location>
        <begin position="322"/>
        <end position="340"/>
    </location>
</feature>
<evidence type="ECO:0000256" key="8">
    <source>
        <dbReference type="PROSITE-ProRule" id="PRU00175"/>
    </source>
</evidence>
<evidence type="ECO:0000313" key="11">
    <source>
        <dbReference type="EMBL" id="KAK8945441.1"/>
    </source>
</evidence>
<dbReference type="Pfam" id="PF14369">
    <property type="entry name" value="Zn_ribbon_19"/>
    <property type="match status" value="1"/>
</dbReference>
<evidence type="ECO:0000256" key="3">
    <source>
        <dbReference type="ARBA" id="ARBA00022679"/>
    </source>
</evidence>
<evidence type="ECO:0000256" key="2">
    <source>
        <dbReference type="ARBA" id="ARBA00012483"/>
    </source>
</evidence>
<accession>A0ABR2LMC2</accession>
<evidence type="ECO:0000256" key="5">
    <source>
        <dbReference type="ARBA" id="ARBA00022771"/>
    </source>
</evidence>
<gene>
    <name evidence="11" type="primary">RING1</name>
    <name evidence="11" type="ORF">KSP40_PGU011407</name>
</gene>
<keyword evidence="4" id="KW-0479">Metal-binding</keyword>
<evidence type="ECO:0000256" key="4">
    <source>
        <dbReference type="ARBA" id="ARBA00022723"/>
    </source>
</evidence>
<comment type="catalytic activity">
    <reaction evidence="1">
        <text>S-ubiquitinyl-[E2 ubiquitin-conjugating enzyme]-L-cysteine + [acceptor protein]-L-lysine = [E2 ubiquitin-conjugating enzyme]-L-cysteine + N(6)-ubiquitinyl-[acceptor protein]-L-lysine.</text>
        <dbReference type="EC" id="2.3.2.27"/>
    </reaction>
</comment>
<keyword evidence="5 8" id="KW-0863">Zinc-finger</keyword>
<keyword evidence="6" id="KW-0833">Ubl conjugation pathway</keyword>
<reference evidence="11 12" key="1">
    <citation type="journal article" date="2022" name="Nat. Plants">
        <title>Genomes of leafy and leafless Platanthera orchids illuminate the evolution of mycoheterotrophy.</title>
        <authorList>
            <person name="Li M.H."/>
            <person name="Liu K.W."/>
            <person name="Li Z."/>
            <person name="Lu H.C."/>
            <person name="Ye Q.L."/>
            <person name="Zhang D."/>
            <person name="Wang J.Y."/>
            <person name="Li Y.F."/>
            <person name="Zhong Z.M."/>
            <person name="Liu X."/>
            <person name="Yu X."/>
            <person name="Liu D.K."/>
            <person name="Tu X.D."/>
            <person name="Liu B."/>
            <person name="Hao Y."/>
            <person name="Liao X.Y."/>
            <person name="Jiang Y.T."/>
            <person name="Sun W.H."/>
            <person name="Chen J."/>
            <person name="Chen Y.Q."/>
            <person name="Ai Y."/>
            <person name="Zhai J.W."/>
            <person name="Wu S.S."/>
            <person name="Zhou Z."/>
            <person name="Hsiao Y.Y."/>
            <person name="Wu W.L."/>
            <person name="Chen Y.Y."/>
            <person name="Lin Y.F."/>
            <person name="Hsu J.L."/>
            <person name="Li C.Y."/>
            <person name="Wang Z.W."/>
            <person name="Zhao X."/>
            <person name="Zhong W.Y."/>
            <person name="Ma X.K."/>
            <person name="Ma L."/>
            <person name="Huang J."/>
            <person name="Chen G.Z."/>
            <person name="Huang M.Z."/>
            <person name="Huang L."/>
            <person name="Peng D.H."/>
            <person name="Luo Y.B."/>
            <person name="Zou S.Q."/>
            <person name="Chen S.P."/>
            <person name="Lan S."/>
            <person name="Tsai W.C."/>
            <person name="Van de Peer Y."/>
            <person name="Liu Z.J."/>
        </authorList>
    </citation>
    <scope>NUCLEOTIDE SEQUENCE [LARGE SCALE GENOMIC DNA]</scope>
    <source>
        <strain evidence="11">Lor288</strain>
    </source>
</reference>
<dbReference type="PANTHER" id="PTHR15710:SF202">
    <property type="entry name" value="RING-TYPE E3 UBIQUITIN TRANSFERASE"/>
    <property type="match status" value="1"/>
</dbReference>
<dbReference type="InterPro" id="IPR013083">
    <property type="entry name" value="Znf_RING/FYVE/PHD"/>
</dbReference>
<keyword evidence="3" id="KW-0808">Transferase</keyword>
<dbReference type="SMART" id="SM00184">
    <property type="entry name" value="RING"/>
    <property type="match status" value="1"/>
</dbReference>
<dbReference type="PANTHER" id="PTHR15710">
    <property type="entry name" value="E3 UBIQUITIN-PROTEIN LIGASE PRAJA"/>
    <property type="match status" value="1"/>
</dbReference>
<evidence type="ECO:0000313" key="12">
    <source>
        <dbReference type="Proteomes" id="UP001412067"/>
    </source>
</evidence>
<name>A0ABR2LMC2_9ASPA</name>
<sequence length="358" mass="37929">MSSSGVPTGGLPSPQRYFCHQCDRTVSIVPPVAADPICPLCAGGFVEELEFSEPNTHPTPFFSFQAAAFEPLLTPASGLPSLSSPGSVEVRNPGDFAGLLGLDFNPFASRAPGTPGFDPHLFIRDHIQSIFSGGANIQVVFENAGRGGVPLAANMGDYVFGSGLEHLIQQLFENDPNRYGPPPAAKSAVEALPVIKISQDTVVGDVESQCAVCKDSFEIGAEALQLPCKHIYHKDCILPWLELHNSCPVCRYELPTDDPDYMQRVRGPQTPGGQQGGIAYFSGTPASAMGGEDTPSGRRAVHRRVRISLPWPLRGLGAQAEGSGNTAGVNYTSGSANRDGNLSGPRNGGSETRQEDLN</sequence>
<keyword evidence="7" id="KW-0862">Zinc</keyword>
<feature type="region of interest" description="Disordered" evidence="9">
    <location>
        <begin position="316"/>
        <end position="358"/>
    </location>
</feature>
<proteinExistence type="predicted"/>
<dbReference type="EMBL" id="JBBWWR010000017">
    <property type="protein sequence ID" value="KAK8945441.1"/>
    <property type="molecule type" value="Genomic_DNA"/>
</dbReference>
<evidence type="ECO:0000259" key="10">
    <source>
        <dbReference type="PROSITE" id="PS50089"/>
    </source>
</evidence>
<evidence type="ECO:0000256" key="1">
    <source>
        <dbReference type="ARBA" id="ARBA00000900"/>
    </source>
</evidence>
<evidence type="ECO:0000256" key="9">
    <source>
        <dbReference type="SAM" id="MobiDB-lite"/>
    </source>
</evidence>
<evidence type="ECO:0000256" key="7">
    <source>
        <dbReference type="ARBA" id="ARBA00022833"/>
    </source>
</evidence>
<dbReference type="CDD" id="cd16667">
    <property type="entry name" value="RING-H2_RNF126-like"/>
    <property type="match status" value="1"/>
</dbReference>
<feature type="domain" description="RING-type" evidence="10">
    <location>
        <begin position="210"/>
        <end position="251"/>
    </location>
</feature>
<comment type="caution">
    <text evidence="11">The sequence shown here is derived from an EMBL/GenBank/DDBJ whole genome shotgun (WGS) entry which is preliminary data.</text>
</comment>